<dbReference type="GO" id="GO:0003676">
    <property type="term" value="F:nucleic acid binding"/>
    <property type="evidence" value="ECO:0007669"/>
    <property type="project" value="InterPro"/>
</dbReference>
<dbReference type="HAMAP" id="MF_00048">
    <property type="entry name" value="UPF0102"/>
    <property type="match status" value="1"/>
</dbReference>
<organism evidence="3 4">
    <name type="scientific">Aliarcobacter butzleri L348</name>
    <dbReference type="NCBI Taxonomy" id="1447256"/>
    <lineage>
        <taxon>Bacteria</taxon>
        <taxon>Pseudomonadati</taxon>
        <taxon>Campylobacterota</taxon>
        <taxon>Epsilonproteobacteria</taxon>
        <taxon>Campylobacterales</taxon>
        <taxon>Arcobacteraceae</taxon>
        <taxon>Aliarcobacter</taxon>
    </lineage>
</organism>
<name>A0A0G9K7Z8_9BACT</name>
<dbReference type="GeneID" id="24303363"/>
<evidence type="ECO:0000313" key="4">
    <source>
        <dbReference type="Proteomes" id="UP000035514"/>
    </source>
</evidence>
<evidence type="ECO:0000313" key="3">
    <source>
        <dbReference type="EMBL" id="KLE00348.1"/>
    </source>
</evidence>
<comment type="caution">
    <text evidence="3">The sequence shown here is derived from an EMBL/GenBank/DDBJ whole genome shotgun (WGS) entry which is preliminary data.</text>
</comment>
<dbReference type="InterPro" id="IPR011335">
    <property type="entry name" value="Restrct_endonuc-II-like"/>
</dbReference>
<accession>A0A0G9K7Z8</accession>
<dbReference type="SMR" id="A0A0G9K7Z8"/>
<dbReference type="AlphaFoldDB" id="A0A0G9K7Z8"/>
<comment type="similarity">
    <text evidence="1 2">Belongs to the UPF0102 family.</text>
</comment>
<proteinExistence type="inferred from homology"/>
<dbReference type="NCBIfam" id="NF009152">
    <property type="entry name" value="PRK12497.2-4"/>
    <property type="match status" value="1"/>
</dbReference>
<dbReference type="RefSeq" id="WP_012012116.1">
    <property type="nucleotide sequence ID" value="NZ_JAIQ01000085.1"/>
</dbReference>
<dbReference type="PANTHER" id="PTHR34039:SF1">
    <property type="entry name" value="UPF0102 PROTEIN YRAN"/>
    <property type="match status" value="1"/>
</dbReference>
<dbReference type="Pfam" id="PF02021">
    <property type="entry name" value="UPF0102"/>
    <property type="match status" value="1"/>
</dbReference>
<gene>
    <name evidence="3" type="ORF">AA20_05850</name>
</gene>
<dbReference type="PATRIC" id="fig|1447256.3.peg.1139"/>
<dbReference type="EMBL" id="JAIQ01000085">
    <property type="protein sequence ID" value="KLE00348.1"/>
    <property type="molecule type" value="Genomic_DNA"/>
</dbReference>
<dbReference type="InterPro" id="IPR011856">
    <property type="entry name" value="tRNA_endonuc-like_dom_sf"/>
</dbReference>
<dbReference type="PANTHER" id="PTHR34039">
    <property type="entry name" value="UPF0102 PROTEIN YRAN"/>
    <property type="match status" value="1"/>
</dbReference>
<sequence>MSKEKGDIAEKKAISFLEKSNFEIVEKNFYAKKLGEIDIIAQRNKIYHFIEVKSANDYETAINNITSQKLSKIKRSVDFYIQKNNLNISYSIDVIIVVDDKIELLENITM</sequence>
<dbReference type="Gene3D" id="3.40.1350.10">
    <property type="match status" value="1"/>
</dbReference>
<dbReference type="SUPFAM" id="SSF52980">
    <property type="entry name" value="Restriction endonuclease-like"/>
    <property type="match status" value="1"/>
</dbReference>
<protein>
    <recommendedName>
        <fullName evidence="2">UPF0102 protein AA20_05850</fullName>
    </recommendedName>
</protein>
<reference evidence="3 4" key="1">
    <citation type="submission" date="2014-01" db="EMBL/GenBank/DDBJ databases">
        <title>Development of a Comparative Genomic Fingerprinting Assay for High Resolution Genotyping of Arcobacter butzleri.</title>
        <authorList>
            <person name="Webb A.L."/>
            <person name="Inglis G.D."/>
            <person name="Kruczkiewicz P."/>
            <person name="Selinger L.B."/>
            <person name="Taboada E.N."/>
        </authorList>
    </citation>
    <scope>NUCLEOTIDE SEQUENCE [LARGE SCALE GENOMIC DNA]</scope>
    <source>
        <strain evidence="3 4">L348</strain>
    </source>
</reference>
<dbReference type="Proteomes" id="UP000035514">
    <property type="component" value="Unassembled WGS sequence"/>
</dbReference>
<dbReference type="InterPro" id="IPR003509">
    <property type="entry name" value="UPF0102_YraN-like"/>
</dbReference>
<evidence type="ECO:0000256" key="2">
    <source>
        <dbReference type="HAMAP-Rule" id="MF_00048"/>
    </source>
</evidence>
<evidence type="ECO:0000256" key="1">
    <source>
        <dbReference type="ARBA" id="ARBA00006738"/>
    </source>
</evidence>